<dbReference type="PANTHER" id="PTHR46599">
    <property type="entry name" value="PIGGYBAC TRANSPOSABLE ELEMENT-DERIVED PROTEIN 4"/>
    <property type="match status" value="1"/>
</dbReference>
<dbReference type="PANTHER" id="PTHR46599:SF6">
    <property type="entry name" value="DUAL SPECIFICITY PHOSPHATASE 26"/>
    <property type="match status" value="1"/>
</dbReference>
<dbReference type="InterPro" id="IPR029526">
    <property type="entry name" value="PGBD"/>
</dbReference>
<accession>A0A1B6CI92</accession>
<reference evidence="2" key="1">
    <citation type="submission" date="2015-12" db="EMBL/GenBank/DDBJ databases">
        <title>De novo transcriptome assembly of four potential Pierce s Disease insect vectors from Arizona vineyards.</title>
        <authorList>
            <person name="Tassone E.E."/>
        </authorList>
    </citation>
    <scope>NUCLEOTIDE SEQUENCE</scope>
</reference>
<feature type="domain" description="PiggyBac transposable element-derived protein" evidence="1">
    <location>
        <begin position="9"/>
        <end position="91"/>
    </location>
</feature>
<dbReference type="Pfam" id="PF13843">
    <property type="entry name" value="DDE_Tnp_1_7"/>
    <property type="match status" value="1"/>
</dbReference>
<name>A0A1B6CI92_9HEMI</name>
<evidence type="ECO:0000259" key="1">
    <source>
        <dbReference type="Pfam" id="PF13843"/>
    </source>
</evidence>
<organism evidence="2">
    <name type="scientific">Clastoptera arizonana</name>
    <name type="common">Arizona spittle bug</name>
    <dbReference type="NCBI Taxonomy" id="38151"/>
    <lineage>
        <taxon>Eukaryota</taxon>
        <taxon>Metazoa</taxon>
        <taxon>Ecdysozoa</taxon>
        <taxon>Arthropoda</taxon>
        <taxon>Hexapoda</taxon>
        <taxon>Insecta</taxon>
        <taxon>Pterygota</taxon>
        <taxon>Neoptera</taxon>
        <taxon>Paraneoptera</taxon>
        <taxon>Hemiptera</taxon>
        <taxon>Auchenorrhyncha</taxon>
        <taxon>Cercopoidea</taxon>
        <taxon>Clastopteridae</taxon>
        <taxon>Clastoptera</taxon>
    </lineage>
</organism>
<evidence type="ECO:0000313" key="2">
    <source>
        <dbReference type="EMBL" id="JAS13045.1"/>
    </source>
</evidence>
<proteinExistence type="predicted"/>
<dbReference type="AlphaFoldDB" id="A0A1B6CI92"/>
<sequence length="110" mass="12392">MLLQIPKRFFTVSMEIYAGKQPNGPYQMENDLSSVVKWVSEPILNGGRNLTMDNFFTSIPPANDLFANYRTTIVGTVRKNKLQLPPEITNEGSLFVTVYLLLGGNQIRVL</sequence>
<protein>
    <recommendedName>
        <fullName evidence="1">PiggyBac transposable element-derived protein domain-containing protein</fullName>
    </recommendedName>
</protein>
<gene>
    <name evidence="2" type="ORF">g.42525</name>
</gene>
<dbReference type="EMBL" id="GEDC01024253">
    <property type="protein sequence ID" value="JAS13045.1"/>
    <property type="molecule type" value="Transcribed_RNA"/>
</dbReference>